<gene>
    <name evidence="1" type="ORF">JOF28_001004</name>
</gene>
<accession>A0A940T347</accession>
<proteinExistence type="predicted"/>
<name>A0A940T347_9MICO</name>
<sequence>MNTVGNNDQPAFTHQLSILEILAGLPCGFLSAELLGSD</sequence>
<organism evidence="1 2">
    <name type="scientific">Leucobacter exalbidus</name>
    <dbReference type="NCBI Taxonomy" id="662960"/>
    <lineage>
        <taxon>Bacteria</taxon>
        <taxon>Bacillati</taxon>
        <taxon>Actinomycetota</taxon>
        <taxon>Actinomycetes</taxon>
        <taxon>Micrococcales</taxon>
        <taxon>Microbacteriaceae</taxon>
        <taxon>Leucobacter</taxon>
    </lineage>
</organism>
<dbReference type="EMBL" id="JAFIDA010000001">
    <property type="protein sequence ID" value="MBP1325772.1"/>
    <property type="molecule type" value="Genomic_DNA"/>
</dbReference>
<keyword evidence="2" id="KW-1185">Reference proteome</keyword>
<dbReference type="AlphaFoldDB" id="A0A940T347"/>
<evidence type="ECO:0000313" key="2">
    <source>
        <dbReference type="Proteomes" id="UP000675163"/>
    </source>
</evidence>
<reference evidence="1" key="1">
    <citation type="submission" date="2021-02" db="EMBL/GenBank/DDBJ databases">
        <title>Sequencing the genomes of 1000 actinobacteria strains.</title>
        <authorList>
            <person name="Klenk H.-P."/>
        </authorList>
    </citation>
    <scope>NUCLEOTIDE SEQUENCE</scope>
    <source>
        <strain evidence="1">DSM 22850</strain>
    </source>
</reference>
<evidence type="ECO:0000313" key="1">
    <source>
        <dbReference type="EMBL" id="MBP1325772.1"/>
    </source>
</evidence>
<protein>
    <submittedName>
        <fullName evidence="1">Uncharacterized protein</fullName>
    </submittedName>
</protein>
<comment type="caution">
    <text evidence="1">The sequence shown here is derived from an EMBL/GenBank/DDBJ whole genome shotgun (WGS) entry which is preliminary data.</text>
</comment>
<dbReference type="Proteomes" id="UP000675163">
    <property type="component" value="Unassembled WGS sequence"/>
</dbReference>